<sequence>MIPLTPPASLVGADALSETDGGSIRFGAAPVTATPLAVTAGLAAGVALGYALANSTHPTLPQS</sequence>
<protein>
    <submittedName>
        <fullName evidence="1">Uncharacterized protein</fullName>
    </submittedName>
</protein>
<proteinExistence type="predicted"/>
<dbReference type="RefSeq" id="WP_220564620.1">
    <property type="nucleotide sequence ID" value="NZ_CP074133.1"/>
</dbReference>
<accession>A0ABX8BQ62</accession>
<organism evidence="1 2">
    <name type="scientific">Nocardiopsis changdeensis</name>
    <dbReference type="NCBI Taxonomy" id="2831969"/>
    <lineage>
        <taxon>Bacteria</taxon>
        <taxon>Bacillati</taxon>
        <taxon>Actinomycetota</taxon>
        <taxon>Actinomycetes</taxon>
        <taxon>Streptosporangiales</taxon>
        <taxon>Nocardiopsidaceae</taxon>
        <taxon>Nocardiopsis</taxon>
    </lineage>
</organism>
<dbReference type="EMBL" id="CP074133">
    <property type="protein sequence ID" value="QUX23399.1"/>
    <property type="molecule type" value="Genomic_DNA"/>
</dbReference>
<dbReference type="Proteomes" id="UP000676079">
    <property type="component" value="Chromosome"/>
</dbReference>
<evidence type="ECO:0000313" key="1">
    <source>
        <dbReference type="EMBL" id="QUX23399.1"/>
    </source>
</evidence>
<gene>
    <name evidence="1" type="ORF">KGD84_03155</name>
</gene>
<reference evidence="1 2" key="1">
    <citation type="submission" date="2021-05" db="EMBL/GenBank/DDBJ databases">
        <title>Direct Submission.</title>
        <authorList>
            <person name="Li K."/>
            <person name="Gao J."/>
        </authorList>
    </citation>
    <scope>NUCLEOTIDE SEQUENCE [LARGE SCALE GENOMIC DNA]</scope>
    <source>
        <strain evidence="1 2">Mg02</strain>
    </source>
</reference>
<keyword evidence="2" id="KW-1185">Reference proteome</keyword>
<name>A0ABX8BQ62_9ACTN</name>
<evidence type="ECO:0000313" key="2">
    <source>
        <dbReference type="Proteomes" id="UP000676079"/>
    </source>
</evidence>